<protein>
    <submittedName>
        <fullName evidence="1">Glycosyl transferase</fullName>
    </submittedName>
</protein>
<evidence type="ECO:0000313" key="1">
    <source>
        <dbReference type="EMBL" id="MVN19991.1"/>
    </source>
</evidence>
<gene>
    <name evidence="1" type="ORF">GO621_00395</name>
</gene>
<keyword evidence="2" id="KW-1185">Reference proteome</keyword>
<organism evidence="1 2">
    <name type="scientific">Mucilaginibacter arboris</name>
    <dbReference type="NCBI Taxonomy" id="2682090"/>
    <lineage>
        <taxon>Bacteria</taxon>
        <taxon>Pseudomonadati</taxon>
        <taxon>Bacteroidota</taxon>
        <taxon>Sphingobacteriia</taxon>
        <taxon>Sphingobacteriales</taxon>
        <taxon>Sphingobacteriaceae</taxon>
        <taxon>Mucilaginibacter</taxon>
    </lineage>
</organism>
<reference evidence="1 2" key="1">
    <citation type="submission" date="2019-12" db="EMBL/GenBank/DDBJ databases">
        <title>Mucilaginibacter sp. HMF7410 genome sequencing and assembly.</title>
        <authorList>
            <person name="Kang H."/>
            <person name="Cha I."/>
            <person name="Kim H."/>
            <person name="Joh K."/>
        </authorList>
    </citation>
    <scope>NUCLEOTIDE SEQUENCE [LARGE SCALE GENOMIC DNA]</scope>
    <source>
        <strain evidence="1 2">HMF7410</strain>
    </source>
</reference>
<dbReference type="EMBL" id="WPIK01000001">
    <property type="protein sequence ID" value="MVN19991.1"/>
    <property type="molecule type" value="Genomic_DNA"/>
</dbReference>
<name>A0A7K1SRR4_9SPHI</name>
<dbReference type="Pfam" id="PF13528">
    <property type="entry name" value="Glyco_trans_1_3"/>
    <property type="match status" value="1"/>
</dbReference>
<dbReference type="Proteomes" id="UP000462014">
    <property type="component" value="Unassembled WGS sequence"/>
</dbReference>
<sequence>MKILFAIQGTGNGHISRAREIVPLLQQYGELDLLISGTQADVSLSQPLKYKLHGFSFIFGKKGGVDYWKTFKVMNLRQLLRDIRSLPLKQYDLILNDFEPVSAWACKLQKLESVSLSHQCAFISPNTPRPKKWNYAEWLFKYYAPATHHVGFHFERYADFIHTPVIRSEIRNMEIRNLGHYTVYLPAYHDQFLLSYLKQVKEVQWQIFSKHTQKEYTDGNVLVKPVQNAAFNQSLATAAGLLTGGGFEGPAETLFMHKKVMMIPMKGQYEQQCNAVSAARLGIQVLQKIDENFIAEVKQWVTSAQKIKVNFPDETAQIIANIISDYAKKS</sequence>
<keyword evidence="1" id="KW-0808">Transferase</keyword>
<accession>A0A7K1SRR4</accession>
<proteinExistence type="predicted"/>
<dbReference type="AlphaFoldDB" id="A0A7K1SRR4"/>
<evidence type="ECO:0000313" key="2">
    <source>
        <dbReference type="Proteomes" id="UP000462014"/>
    </source>
</evidence>
<dbReference type="GO" id="GO:0016740">
    <property type="term" value="F:transferase activity"/>
    <property type="evidence" value="ECO:0007669"/>
    <property type="project" value="UniProtKB-KW"/>
</dbReference>
<comment type="caution">
    <text evidence="1">The sequence shown here is derived from an EMBL/GenBank/DDBJ whole genome shotgun (WGS) entry which is preliminary data.</text>
</comment>
<dbReference type="RefSeq" id="WP_157562795.1">
    <property type="nucleotide sequence ID" value="NZ_WPIK01000001.1"/>
</dbReference>